<dbReference type="GO" id="GO:0016747">
    <property type="term" value="F:acyltransferase activity, transferring groups other than amino-acyl groups"/>
    <property type="evidence" value="ECO:0007669"/>
    <property type="project" value="InterPro"/>
</dbReference>
<dbReference type="InterPro" id="IPR016181">
    <property type="entry name" value="Acyl_CoA_acyltransferase"/>
</dbReference>
<gene>
    <name evidence="2" type="ORF">ADK75_08220</name>
</gene>
<evidence type="ECO:0000313" key="3">
    <source>
        <dbReference type="Proteomes" id="UP000037084"/>
    </source>
</evidence>
<feature type="domain" description="N-acetyltransferase" evidence="1">
    <location>
        <begin position="34"/>
        <end position="183"/>
    </location>
</feature>
<name>A0A0L8N0P5_STRVG</name>
<proteinExistence type="predicted"/>
<organism evidence="2 3">
    <name type="scientific">Streptomyces virginiae</name>
    <name type="common">Streptomyces cinnamonensis</name>
    <dbReference type="NCBI Taxonomy" id="1961"/>
    <lineage>
        <taxon>Bacteria</taxon>
        <taxon>Bacillati</taxon>
        <taxon>Actinomycetota</taxon>
        <taxon>Actinomycetes</taxon>
        <taxon>Kitasatosporales</taxon>
        <taxon>Streptomycetaceae</taxon>
        <taxon>Streptomyces</taxon>
    </lineage>
</organism>
<dbReference type="PATRIC" id="fig|1961.12.peg.1910"/>
<dbReference type="Proteomes" id="UP000037084">
    <property type="component" value="Unassembled WGS sequence"/>
</dbReference>
<keyword evidence="2" id="KW-0808">Transferase</keyword>
<comment type="caution">
    <text evidence="2">The sequence shown here is derived from an EMBL/GenBank/DDBJ whole genome shotgun (WGS) entry which is preliminary data.</text>
</comment>
<accession>A0A0L8N0P5</accession>
<protein>
    <submittedName>
        <fullName evidence="2">Acetyltransferase</fullName>
    </submittedName>
</protein>
<evidence type="ECO:0000313" key="2">
    <source>
        <dbReference type="EMBL" id="KOG56252.1"/>
    </source>
</evidence>
<evidence type="ECO:0000259" key="1">
    <source>
        <dbReference type="PROSITE" id="PS51186"/>
    </source>
</evidence>
<dbReference type="EMBL" id="LGUV01000057">
    <property type="protein sequence ID" value="KOG56252.1"/>
    <property type="molecule type" value="Genomic_DNA"/>
</dbReference>
<sequence length="187" mass="20537">MQHVIRAVRSDEWLKVKELRISALQDPAAPVAFLETVENAEAQPDEFWQGRTEGASQGRAVRQFVAEAPDGTWDGSVTVIVEEGGSTDFFDQGVEQTQGHVVGVFVRAGQRGTGLTEALFAGALEWAWGLEEPALERVRLFVHEDNPRAAAFYRRYGFRPSGVVVPTPANADAKELEYVLQRPAASV</sequence>
<dbReference type="RefSeq" id="WP_053169215.1">
    <property type="nucleotide sequence ID" value="NZ_LGUV01000057.1"/>
</dbReference>
<dbReference type="SUPFAM" id="SSF55729">
    <property type="entry name" value="Acyl-CoA N-acyltransferases (Nat)"/>
    <property type="match status" value="1"/>
</dbReference>
<dbReference type="Pfam" id="PF00583">
    <property type="entry name" value="Acetyltransf_1"/>
    <property type="match status" value="1"/>
</dbReference>
<reference evidence="3" key="1">
    <citation type="submission" date="2015-07" db="EMBL/GenBank/DDBJ databases">
        <authorList>
            <consortium name="Consortium for Microbial Forensics and Genomics (microFORGE)"/>
            <person name="Knight B.M."/>
            <person name="Roberts D.P."/>
            <person name="Lin D."/>
            <person name="Hari K."/>
            <person name="Fletcher J."/>
            <person name="Melcher U."/>
            <person name="Blagden T."/>
            <person name="Winegar R.A."/>
        </authorList>
    </citation>
    <scope>NUCLEOTIDE SEQUENCE [LARGE SCALE GENOMIC DNA]</scope>
    <source>
        <strain evidence="3">NRRL B-1447</strain>
    </source>
</reference>
<dbReference type="Gene3D" id="3.40.630.30">
    <property type="match status" value="1"/>
</dbReference>
<dbReference type="InterPro" id="IPR000182">
    <property type="entry name" value="GNAT_dom"/>
</dbReference>
<dbReference type="PROSITE" id="PS51186">
    <property type="entry name" value="GNAT"/>
    <property type="match status" value="1"/>
</dbReference>
<dbReference type="OrthoDB" id="9799092at2"/>
<dbReference type="AlphaFoldDB" id="A0A0L8N0P5"/>